<dbReference type="EC" id="6.6.1.1" evidence="1"/>
<dbReference type="AlphaFoldDB" id="A0A165ZMN7"/>
<keyword evidence="1" id="KW-0436">Ligase</keyword>
<dbReference type="PATRIC" id="fig|66851.6.peg.1909"/>
<dbReference type="RefSeq" id="WP_042694510.1">
    <property type="nucleotide sequence ID" value="NZ_CABMAB010000039.1"/>
</dbReference>
<proteinExistence type="predicted"/>
<dbReference type="EMBL" id="LWMU01000103">
    <property type="protein sequence ID" value="KZX10918.1"/>
    <property type="molecule type" value="Genomic_DNA"/>
</dbReference>
<dbReference type="STRING" id="66851.MBORA_17560"/>
<organism evidence="1 2">
    <name type="scientific">Methanobrevibacter oralis</name>
    <dbReference type="NCBI Taxonomy" id="66851"/>
    <lineage>
        <taxon>Archaea</taxon>
        <taxon>Methanobacteriati</taxon>
        <taxon>Methanobacteriota</taxon>
        <taxon>Methanomada group</taxon>
        <taxon>Methanobacteria</taxon>
        <taxon>Methanobacteriales</taxon>
        <taxon>Methanobacteriaceae</taxon>
        <taxon>Methanobrevibacter</taxon>
    </lineage>
</organism>
<comment type="caution">
    <text evidence="1">The sequence shown here is derived from an EMBL/GenBank/DDBJ whole genome shotgun (WGS) entry which is preliminary data.</text>
</comment>
<sequence>MINHEKTLNYPFSAIVEQDLMKIVLILNLIDFKIGGVLIKGEKGTSKSTAVRALPSILPNQKVVSNCVFSCSPDDLCESCNSKKEDLNVIEKKVEIVELPGFSN</sequence>
<evidence type="ECO:0000313" key="2">
    <source>
        <dbReference type="Proteomes" id="UP000077428"/>
    </source>
</evidence>
<dbReference type="InterPro" id="IPR027417">
    <property type="entry name" value="P-loop_NTPase"/>
</dbReference>
<dbReference type="GO" id="GO:0016851">
    <property type="term" value="F:magnesium chelatase activity"/>
    <property type="evidence" value="ECO:0007669"/>
    <property type="project" value="UniProtKB-EC"/>
</dbReference>
<dbReference type="SUPFAM" id="SSF52540">
    <property type="entry name" value="P-loop containing nucleoside triphosphate hydrolases"/>
    <property type="match status" value="1"/>
</dbReference>
<gene>
    <name evidence="1" type="primary">bchI</name>
    <name evidence="1" type="ORF">MBORA_17560</name>
</gene>
<dbReference type="Gene3D" id="3.40.50.300">
    <property type="entry name" value="P-loop containing nucleotide triphosphate hydrolases"/>
    <property type="match status" value="1"/>
</dbReference>
<dbReference type="InterPro" id="IPR045006">
    <property type="entry name" value="CHLI-like"/>
</dbReference>
<reference evidence="2" key="1">
    <citation type="journal article" date="2016" name="Genome Announc.">
        <title>Draft Genome Sequences of Methanobrevibacter curvatus DSM11111, Methanobrevibacter cuticularis DSM11139, Methanobrevibacter filiformis DSM11501, and Methanobrevibacter oralis DSM7256.</title>
        <authorList>
            <person name="Poehlein A."/>
            <person name="Seedorf H."/>
        </authorList>
    </citation>
    <scope>NUCLEOTIDE SEQUENCE [LARGE SCALE GENOMIC DNA]</scope>
    <source>
        <strain evidence="2">DSM 7256 / JCM 30027 / ZR</strain>
    </source>
</reference>
<accession>A0A165ZMN7</accession>
<protein>
    <submittedName>
        <fullName evidence="1">Magnesium-chelatase 38 kDa subunit</fullName>
        <ecNumber evidence="1">6.6.1.1</ecNumber>
    </submittedName>
</protein>
<dbReference type="PANTHER" id="PTHR32039">
    <property type="entry name" value="MAGNESIUM-CHELATASE SUBUNIT CHLI"/>
    <property type="match status" value="1"/>
</dbReference>
<name>A0A165ZMN7_METOA</name>
<dbReference type="OrthoDB" id="78368at2157"/>
<dbReference type="PANTHER" id="PTHR32039:SF9">
    <property type="entry name" value="MAGNESIUM-CHELATASE SUBUNIT CHLI-2, CHLOROPLASTIC"/>
    <property type="match status" value="1"/>
</dbReference>
<evidence type="ECO:0000313" key="1">
    <source>
        <dbReference type="EMBL" id="KZX10918.1"/>
    </source>
</evidence>
<dbReference type="Proteomes" id="UP000077428">
    <property type="component" value="Unassembled WGS sequence"/>
</dbReference>
<keyword evidence="2" id="KW-1185">Reference proteome</keyword>